<keyword evidence="2" id="KW-1185">Reference proteome</keyword>
<protein>
    <submittedName>
        <fullName evidence="1">Uncharacterized protein</fullName>
    </submittedName>
</protein>
<gene>
    <name evidence="1" type="ORF">PHPALM_159</name>
</gene>
<organism evidence="1 2">
    <name type="scientific">Phytophthora palmivora</name>
    <dbReference type="NCBI Taxonomy" id="4796"/>
    <lineage>
        <taxon>Eukaryota</taxon>
        <taxon>Sar</taxon>
        <taxon>Stramenopiles</taxon>
        <taxon>Oomycota</taxon>
        <taxon>Peronosporomycetes</taxon>
        <taxon>Peronosporales</taxon>
        <taxon>Peronosporaceae</taxon>
        <taxon>Phytophthora</taxon>
    </lineage>
</organism>
<dbReference type="EMBL" id="NCKW01000013">
    <property type="protein sequence ID" value="POM81823.1"/>
    <property type="molecule type" value="Genomic_DNA"/>
</dbReference>
<dbReference type="AlphaFoldDB" id="A0A2P4YVK3"/>
<proteinExistence type="predicted"/>
<name>A0A2P4YVK3_9STRA</name>
<dbReference type="Proteomes" id="UP000237271">
    <property type="component" value="Unassembled WGS sequence"/>
</dbReference>
<comment type="caution">
    <text evidence="1">The sequence shown here is derived from an EMBL/GenBank/DDBJ whole genome shotgun (WGS) entry which is preliminary data.</text>
</comment>
<reference evidence="1 2" key="1">
    <citation type="journal article" date="2017" name="Genome Biol. Evol.">
        <title>Phytophthora megakarya and P. palmivora, closely related causal agents of cacao black pod rot, underwent increases in genome sizes and gene numbers by different mechanisms.</title>
        <authorList>
            <person name="Ali S.S."/>
            <person name="Shao J."/>
            <person name="Lary D.J."/>
            <person name="Kronmiller B."/>
            <person name="Shen D."/>
            <person name="Strem M.D."/>
            <person name="Amoako-Attah I."/>
            <person name="Akrofi A.Y."/>
            <person name="Begoude B.A."/>
            <person name="Ten Hoopen G.M."/>
            <person name="Coulibaly K."/>
            <person name="Kebe B.I."/>
            <person name="Melnick R.L."/>
            <person name="Guiltinan M.J."/>
            <person name="Tyler B.M."/>
            <person name="Meinhardt L.W."/>
            <person name="Bailey B.A."/>
        </authorList>
    </citation>
    <scope>NUCLEOTIDE SEQUENCE [LARGE SCALE GENOMIC DNA]</scope>
    <source>
        <strain evidence="2">sbr112.9</strain>
    </source>
</reference>
<accession>A0A2P4YVK3</accession>
<sequence length="112" mass="12496">MSVARGTLAFIGPVQTRKLISIVEVVSVSDESVNVVVVGQTRSSLRICSTFQQMWLRSVLFPTLSGTCGQDHIWHILLHLFAPQKKGSTCGLMGGFRLYLICHYQHPPRDQL</sequence>
<evidence type="ECO:0000313" key="2">
    <source>
        <dbReference type="Proteomes" id="UP000237271"/>
    </source>
</evidence>
<evidence type="ECO:0000313" key="1">
    <source>
        <dbReference type="EMBL" id="POM81823.1"/>
    </source>
</evidence>